<accession>A0A6A6HXL9</accession>
<dbReference type="RefSeq" id="XP_033677522.1">
    <property type="nucleotide sequence ID" value="XM_033834035.1"/>
</dbReference>
<dbReference type="InterPro" id="IPR058253">
    <property type="entry name" value="Zn_ribbon_double"/>
</dbReference>
<dbReference type="AlphaFoldDB" id="A0A6A6HXL9"/>
<protein>
    <recommendedName>
        <fullName evidence="2">Probable double zinc ribbon domain-containing protein</fullName>
    </recommendedName>
</protein>
<evidence type="ECO:0000313" key="3">
    <source>
        <dbReference type="EMBL" id="KAF2242518.1"/>
    </source>
</evidence>
<evidence type="ECO:0000259" key="2">
    <source>
        <dbReference type="Pfam" id="PF26652"/>
    </source>
</evidence>
<reference evidence="3" key="1">
    <citation type="journal article" date="2020" name="Stud. Mycol.">
        <title>101 Dothideomycetes genomes: a test case for predicting lifestyles and emergence of pathogens.</title>
        <authorList>
            <person name="Haridas S."/>
            <person name="Albert R."/>
            <person name="Binder M."/>
            <person name="Bloem J."/>
            <person name="Labutti K."/>
            <person name="Salamov A."/>
            <person name="Andreopoulos B."/>
            <person name="Baker S."/>
            <person name="Barry K."/>
            <person name="Bills G."/>
            <person name="Bluhm B."/>
            <person name="Cannon C."/>
            <person name="Castanera R."/>
            <person name="Culley D."/>
            <person name="Daum C."/>
            <person name="Ezra D."/>
            <person name="Gonzalez J."/>
            <person name="Henrissat B."/>
            <person name="Kuo A."/>
            <person name="Liang C."/>
            <person name="Lipzen A."/>
            <person name="Lutzoni F."/>
            <person name="Magnuson J."/>
            <person name="Mondo S."/>
            <person name="Nolan M."/>
            <person name="Ohm R."/>
            <person name="Pangilinan J."/>
            <person name="Park H.-J."/>
            <person name="Ramirez L."/>
            <person name="Alfaro M."/>
            <person name="Sun H."/>
            <person name="Tritt A."/>
            <person name="Yoshinaga Y."/>
            <person name="Zwiers L.-H."/>
            <person name="Turgeon B."/>
            <person name="Goodwin S."/>
            <person name="Spatafora J."/>
            <person name="Crous P."/>
            <person name="Grigoriev I."/>
        </authorList>
    </citation>
    <scope>NUCLEOTIDE SEQUENCE</scope>
    <source>
        <strain evidence="3">CBS 122368</strain>
    </source>
</reference>
<name>A0A6A6HXL9_9PLEO</name>
<evidence type="ECO:0000313" key="4">
    <source>
        <dbReference type="Proteomes" id="UP000800094"/>
    </source>
</evidence>
<keyword evidence="4" id="KW-1185">Reference proteome</keyword>
<organism evidence="3 4">
    <name type="scientific">Trematosphaeria pertusa</name>
    <dbReference type="NCBI Taxonomy" id="390896"/>
    <lineage>
        <taxon>Eukaryota</taxon>
        <taxon>Fungi</taxon>
        <taxon>Dikarya</taxon>
        <taxon>Ascomycota</taxon>
        <taxon>Pezizomycotina</taxon>
        <taxon>Dothideomycetes</taxon>
        <taxon>Pleosporomycetidae</taxon>
        <taxon>Pleosporales</taxon>
        <taxon>Massarineae</taxon>
        <taxon>Trematosphaeriaceae</taxon>
        <taxon>Trematosphaeria</taxon>
    </lineage>
</organism>
<feature type="region of interest" description="Disordered" evidence="1">
    <location>
        <begin position="206"/>
        <end position="240"/>
    </location>
</feature>
<dbReference type="Pfam" id="PF26652">
    <property type="entry name" value="Zn_ribbon_double"/>
    <property type="match status" value="1"/>
</dbReference>
<dbReference type="EMBL" id="ML987207">
    <property type="protein sequence ID" value="KAF2242518.1"/>
    <property type="molecule type" value="Genomic_DNA"/>
</dbReference>
<sequence>MPASASVPTLHIQRPSDESDNIQEHVPLTIAGDWHCCKCQLPTPIYLRAGPHPLGALACECPHKPCGNCTLTSDLVKQFLPIDEAEPAVIPASPTGQEVPFGSVCTACGLSWRAREISRHKKSLRKMPSLSLAQRTRNRLAPEGGRLRKTQSSHVLGNKRIITPPGVGKQAEFAAVEFTGRECTCGWVMDLGALCFQIVEPRVGEEKEEQKEELKEALEEEQEEEPRNAAVWSTTPELEAMGHGHRTLVVRGVEHPNPLRSCPVTRDDI</sequence>
<proteinExistence type="predicted"/>
<dbReference type="Proteomes" id="UP000800094">
    <property type="component" value="Unassembled WGS sequence"/>
</dbReference>
<evidence type="ECO:0000256" key="1">
    <source>
        <dbReference type="SAM" id="MobiDB-lite"/>
    </source>
</evidence>
<feature type="domain" description="Probable double zinc ribbon" evidence="2">
    <location>
        <begin position="32"/>
        <end position="120"/>
    </location>
</feature>
<gene>
    <name evidence="3" type="ORF">BU26DRAFT_570602</name>
</gene>
<dbReference type="GeneID" id="54587365"/>
<dbReference type="OrthoDB" id="3799818at2759"/>
<feature type="compositionally biased region" description="Basic and acidic residues" evidence="1">
    <location>
        <begin position="206"/>
        <end position="217"/>
    </location>
</feature>